<sequence length="202" mass="22402">QIQEDSFAFLTRFDTVLVIDDSSSITSKELTGISVLEVIVLICPEHDDNGLDIYFMNYESPDEDADGNPGIPPEGRPSRGYYNIPTASEVLRIFNKASPPCGDTQTGKCLHQILKPYLDYYETKAKESDDEAKMVKLLNIIVWTDGGANDGRNGHYYLGKVIRSAATRLDDMSAPFRQIGIQFFQVGNVRQPAGGLIGWTMS</sequence>
<dbReference type="STRING" id="1141098.A0A1Y2DNK7"/>
<dbReference type="OrthoDB" id="2142040at2759"/>
<dbReference type="Proteomes" id="UP000193689">
    <property type="component" value="Unassembled WGS sequence"/>
</dbReference>
<evidence type="ECO:0000313" key="2">
    <source>
        <dbReference type="Proteomes" id="UP000193689"/>
    </source>
</evidence>
<dbReference type="SUPFAM" id="SSF53300">
    <property type="entry name" value="vWA-like"/>
    <property type="match status" value="1"/>
</dbReference>
<name>A0A1Y2DNK7_9PEZI</name>
<dbReference type="RefSeq" id="XP_040713088.1">
    <property type="nucleotide sequence ID" value="XM_040864755.1"/>
</dbReference>
<evidence type="ECO:0000313" key="1">
    <source>
        <dbReference type="EMBL" id="ORY60861.1"/>
    </source>
</evidence>
<feature type="non-terminal residue" evidence="1">
    <location>
        <position position="1"/>
    </location>
</feature>
<dbReference type="GeneID" id="63780967"/>
<dbReference type="InterPro" id="IPR036465">
    <property type="entry name" value="vWFA_dom_sf"/>
</dbReference>
<evidence type="ECO:0008006" key="3">
    <source>
        <dbReference type="Google" id="ProtNLM"/>
    </source>
</evidence>
<reference evidence="1 2" key="1">
    <citation type="submission" date="2016-07" db="EMBL/GenBank/DDBJ databases">
        <title>Pervasive Adenine N6-methylation of Active Genes in Fungi.</title>
        <authorList>
            <consortium name="DOE Joint Genome Institute"/>
            <person name="Mondo S.J."/>
            <person name="Dannebaum R.O."/>
            <person name="Kuo R.C."/>
            <person name="Labutti K."/>
            <person name="Haridas S."/>
            <person name="Kuo A."/>
            <person name="Salamov A."/>
            <person name="Ahrendt S.R."/>
            <person name="Lipzen A."/>
            <person name="Sullivan W."/>
            <person name="Andreopoulos W.B."/>
            <person name="Clum A."/>
            <person name="Lindquist E."/>
            <person name="Daum C."/>
            <person name="Ramamoorthy G.K."/>
            <person name="Gryganskyi A."/>
            <person name="Culley D."/>
            <person name="Magnuson J.K."/>
            <person name="James T.Y."/>
            <person name="O'Malley M.A."/>
            <person name="Stajich J.E."/>
            <person name="Spatafora J.W."/>
            <person name="Visel A."/>
            <person name="Grigoriev I.V."/>
        </authorList>
    </citation>
    <scope>NUCLEOTIDE SEQUENCE [LARGE SCALE GENOMIC DNA]</scope>
    <source>
        <strain evidence="1 2">CBS 129021</strain>
    </source>
</reference>
<dbReference type="AlphaFoldDB" id="A0A1Y2DNK7"/>
<accession>A0A1Y2DNK7</accession>
<dbReference type="EMBL" id="MCFJ01000011">
    <property type="protein sequence ID" value="ORY60861.1"/>
    <property type="molecule type" value="Genomic_DNA"/>
</dbReference>
<protein>
    <recommendedName>
        <fullName evidence="3">VWFA domain-containing protein</fullName>
    </recommendedName>
</protein>
<comment type="caution">
    <text evidence="1">The sequence shown here is derived from an EMBL/GenBank/DDBJ whole genome shotgun (WGS) entry which is preliminary data.</text>
</comment>
<organism evidence="1 2">
    <name type="scientific">Pseudomassariella vexata</name>
    <dbReference type="NCBI Taxonomy" id="1141098"/>
    <lineage>
        <taxon>Eukaryota</taxon>
        <taxon>Fungi</taxon>
        <taxon>Dikarya</taxon>
        <taxon>Ascomycota</taxon>
        <taxon>Pezizomycotina</taxon>
        <taxon>Sordariomycetes</taxon>
        <taxon>Xylariomycetidae</taxon>
        <taxon>Amphisphaeriales</taxon>
        <taxon>Pseudomassariaceae</taxon>
        <taxon>Pseudomassariella</taxon>
    </lineage>
</organism>
<proteinExistence type="predicted"/>
<dbReference type="InParanoid" id="A0A1Y2DNK7"/>
<dbReference type="PANTHER" id="PTHR34706:SF1">
    <property type="entry name" value="VWFA DOMAIN-CONTAINING PROTEIN"/>
    <property type="match status" value="1"/>
</dbReference>
<dbReference type="PANTHER" id="PTHR34706">
    <property type="entry name" value="SLR1338 PROTEIN"/>
    <property type="match status" value="1"/>
</dbReference>
<keyword evidence="2" id="KW-1185">Reference proteome</keyword>
<gene>
    <name evidence="1" type="ORF">BCR38DRAFT_496752</name>
</gene>